<dbReference type="STRING" id="1802389.A3C17_04235"/>
<dbReference type="EMBL" id="MGDX01000031">
    <property type="protein sequence ID" value="OGL70373.1"/>
    <property type="molecule type" value="Genomic_DNA"/>
</dbReference>
<dbReference type="SUPFAM" id="SSF53448">
    <property type="entry name" value="Nucleotide-diphospho-sugar transferases"/>
    <property type="match status" value="1"/>
</dbReference>
<accession>A0A1F7TWG8</accession>
<reference evidence="2 3" key="1">
    <citation type="journal article" date="2016" name="Nat. Commun.">
        <title>Thousands of microbial genomes shed light on interconnected biogeochemical processes in an aquifer system.</title>
        <authorList>
            <person name="Anantharaman K."/>
            <person name="Brown C.T."/>
            <person name="Hug L.A."/>
            <person name="Sharon I."/>
            <person name="Castelle C.J."/>
            <person name="Probst A.J."/>
            <person name="Thomas B.C."/>
            <person name="Singh A."/>
            <person name="Wilkins M.J."/>
            <person name="Karaoz U."/>
            <person name="Brodie E.L."/>
            <person name="Williams K.H."/>
            <person name="Hubbard S.S."/>
            <person name="Banfield J.F."/>
        </authorList>
    </citation>
    <scope>NUCLEOTIDE SEQUENCE [LARGE SCALE GENOMIC DNA]</scope>
</reference>
<evidence type="ECO:0000313" key="2">
    <source>
        <dbReference type="EMBL" id="OGL70373.1"/>
    </source>
</evidence>
<evidence type="ECO:0000313" key="3">
    <source>
        <dbReference type="Proteomes" id="UP000177097"/>
    </source>
</evidence>
<dbReference type="InterPro" id="IPR029044">
    <property type="entry name" value="Nucleotide-diphossugar_trans"/>
</dbReference>
<dbReference type="InterPro" id="IPR001173">
    <property type="entry name" value="Glyco_trans_2-like"/>
</dbReference>
<gene>
    <name evidence="2" type="ORF">A3C17_04235</name>
</gene>
<dbReference type="PANTHER" id="PTHR48090:SF7">
    <property type="entry name" value="RFBJ PROTEIN"/>
    <property type="match status" value="1"/>
</dbReference>
<name>A0A1F7TWG8_9BACT</name>
<organism evidence="2 3">
    <name type="scientific">Candidatus Uhrbacteria bacterium RIFCSPHIGHO2_02_FULL_53_13</name>
    <dbReference type="NCBI Taxonomy" id="1802389"/>
    <lineage>
        <taxon>Bacteria</taxon>
        <taxon>Candidatus Uhriibacteriota</taxon>
    </lineage>
</organism>
<protein>
    <recommendedName>
        <fullName evidence="1">Glycosyltransferase 2-like domain-containing protein</fullName>
    </recommendedName>
</protein>
<feature type="domain" description="Glycosyltransferase 2-like" evidence="1">
    <location>
        <begin position="4"/>
        <end position="159"/>
    </location>
</feature>
<dbReference type="Gene3D" id="3.90.550.10">
    <property type="entry name" value="Spore Coat Polysaccharide Biosynthesis Protein SpsA, Chain A"/>
    <property type="match status" value="1"/>
</dbReference>
<dbReference type="Proteomes" id="UP000177097">
    <property type="component" value="Unassembled WGS sequence"/>
</dbReference>
<dbReference type="InterPro" id="IPR050256">
    <property type="entry name" value="Glycosyltransferase_2"/>
</dbReference>
<sequence length="221" mass="24216">MRLIVIPAYNEEGRIAEVIRRSLPYADAVLVVNDGSRDATAAVAARAGARVISHAVNRGLGAAIGTGLQAARRLGAHTVVTLDADGQHLPEEVPRFIEALENGADAVIGSRMLNLEGNMPPLRRVYQRIGNLMTYLLFGKYVTDSQSGFRAFSASAADRIRIRTDRMEVSSEIVSEIHRHRLKYAEVPVTAVYTDYSLSKGQSFSVGVKTAARLLLHRLYR</sequence>
<proteinExistence type="predicted"/>
<evidence type="ECO:0000259" key="1">
    <source>
        <dbReference type="Pfam" id="PF00535"/>
    </source>
</evidence>
<dbReference type="PANTHER" id="PTHR48090">
    <property type="entry name" value="UNDECAPRENYL-PHOSPHATE 4-DEOXY-4-FORMAMIDO-L-ARABINOSE TRANSFERASE-RELATED"/>
    <property type="match status" value="1"/>
</dbReference>
<comment type="caution">
    <text evidence="2">The sequence shown here is derived from an EMBL/GenBank/DDBJ whole genome shotgun (WGS) entry which is preliminary data.</text>
</comment>
<dbReference type="CDD" id="cd04179">
    <property type="entry name" value="DPM_DPG-synthase_like"/>
    <property type="match status" value="1"/>
</dbReference>
<dbReference type="AlphaFoldDB" id="A0A1F7TWG8"/>
<dbReference type="Pfam" id="PF00535">
    <property type="entry name" value="Glycos_transf_2"/>
    <property type="match status" value="1"/>
</dbReference>